<dbReference type="EMBL" id="BKCJ010005150">
    <property type="protein sequence ID" value="GEU65164.1"/>
    <property type="molecule type" value="Genomic_DNA"/>
</dbReference>
<name>A0A6L2LXV2_TANCI</name>
<evidence type="ECO:0000313" key="1">
    <source>
        <dbReference type="EMBL" id="GEU65164.1"/>
    </source>
</evidence>
<reference evidence="1" key="1">
    <citation type="journal article" date="2019" name="Sci. Rep.">
        <title>Draft genome of Tanacetum cinerariifolium, the natural source of mosquito coil.</title>
        <authorList>
            <person name="Yamashiro T."/>
            <person name="Shiraishi A."/>
            <person name="Satake H."/>
            <person name="Nakayama K."/>
        </authorList>
    </citation>
    <scope>NUCLEOTIDE SEQUENCE</scope>
</reference>
<feature type="non-terminal residue" evidence="1">
    <location>
        <position position="1"/>
    </location>
</feature>
<accession>A0A6L2LXV2</accession>
<protein>
    <submittedName>
        <fullName evidence="1">Uncharacterized protein</fullName>
    </submittedName>
</protein>
<comment type="caution">
    <text evidence="1">The sequence shown here is derived from an EMBL/GenBank/DDBJ whole genome shotgun (WGS) entry which is preliminary data.</text>
</comment>
<organism evidence="1">
    <name type="scientific">Tanacetum cinerariifolium</name>
    <name type="common">Dalmatian daisy</name>
    <name type="synonym">Chrysanthemum cinerariifolium</name>
    <dbReference type="NCBI Taxonomy" id="118510"/>
    <lineage>
        <taxon>Eukaryota</taxon>
        <taxon>Viridiplantae</taxon>
        <taxon>Streptophyta</taxon>
        <taxon>Embryophyta</taxon>
        <taxon>Tracheophyta</taxon>
        <taxon>Spermatophyta</taxon>
        <taxon>Magnoliopsida</taxon>
        <taxon>eudicotyledons</taxon>
        <taxon>Gunneridae</taxon>
        <taxon>Pentapetalae</taxon>
        <taxon>asterids</taxon>
        <taxon>campanulids</taxon>
        <taxon>Asterales</taxon>
        <taxon>Asteraceae</taxon>
        <taxon>Asteroideae</taxon>
        <taxon>Anthemideae</taxon>
        <taxon>Anthemidinae</taxon>
        <taxon>Tanacetum</taxon>
    </lineage>
</organism>
<gene>
    <name evidence="1" type="ORF">Tci_037142</name>
</gene>
<sequence>VCGGPHYSSNCQTRNLLVYEPNPCYNYDFSYFDQPPQYHIDQSPPQDLESERLSKIEINHLREDVLSTQIPNPLFDLDTEESDNDTEVIFDKELFLRERNLAHVTPPSLTYTPPLPFLATIQPLDTFLMGDEVISTTSTRENDEFIQSIVNDLVSIPRESEVTLVSTDFECIMPTNSPPLPCIVVLGYAKVVINLPFGEHLDTISMEDKEIDFNPSDLEIIDPVPDPRMFDVPLGDDDAISRSFDVPISNPLFDFDDNYSLIIDNKIFDDKIEDLSSLGPLKETPLINESLILVTPLPDAKKICLREVETFDPFFSLTQSGDMTWVMERPSYRFPHLPLPRQVAYSPKVHIEVLSVLWENRLLISDGLLSLSRFAPIDSEIKKVEEIPEGKPLRLLARGHGFDPRRIPGCDVIITCHMATDPNPDPTRPDSDPLTRSIGNVEGRLANRRLPRGHNDENDSWILGSKRRVFIANHW</sequence>
<dbReference type="AlphaFoldDB" id="A0A6L2LXV2"/>
<proteinExistence type="predicted"/>